<sequence>MTDGRGYLAELLLRRRMPEGLKTLGRLARLAFQPPPPPAPPIPQGQLEGCVLLNDRAEMLRRFPMGGRVCELGTYRGDFARIILDTVQPDELHLVDVTFALCRQDVLDHAAVRRHEMTTVAFLAASDTADFDWIYVDADHGYEAVVADIAAAKHRVKPGGMLVFNDFARIVRPGFGVFGVHQAVCEFAAAEGWAVAYLSMNGEALYDIALRRPAG</sequence>
<gene>
    <name evidence="1" type="ORF">Rmf_08350</name>
</gene>
<dbReference type="InterPro" id="IPR029063">
    <property type="entry name" value="SAM-dependent_MTases_sf"/>
</dbReference>
<dbReference type="RefSeq" id="WP_244458212.1">
    <property type="nucleotide sequence ID" value="NZ_AP025637.1"/>
</dbReference>
<dbReference type="SUPFAM" id="SSF53335">
    <property type="entry name" value="S-adenosyl-L-methionine-dependent methyltransferases"/>
    <property type="match status" value="1"/>
</dbReference>
<protein>
    <recommendedName>
        <fullName evidence="3">Class I SAM-dependent methyltransferase</fullName>
    </recommendedName>
</protein>
<accession>A0ABM7XZH8</accession>
<proteinExistence type="predicted"/>
<keyword evidence="2" id="KW-1185">Reference proteome</keyword>
<evidence type="ECO:0000313" key="2">
    <source>
        <dbReference type="Proteomes" id="UP000831327"/>
    </source>
</evidence>
<name>A0ABM7XZH8_9PROT</name>
<reference evidence="1 2" key="1">
    <citation type="journal article" date="2016" name="Microbes Environ.">
        <title>Phylogenetically diverse aerobic anoxygenic phototrophic bacteria isolated from epilithic biofilms in Tama river, Japan.</title>
        <authorList>
            <person name="Hirose S."/>
            <person name="Matsuura K."/>
            <person name="Haruta S."/>
        </authorList>
    </citation>
    <scope>NUCLEOTIDE SEQUENCE [LARGE SCALE GENOMIC DNA]</scope>
    <source>
        <strain evidence="1 2">S08</strain>
    </source>
</reference>
<dbReference type="EMBL" id="AP025637">
    <property type="protein sequence ID" value="BDG70906.1"/>
    <property type="molecule type" value="Genomic_DNA"/>
</dbReference>
<dbReference type="Gene3D" id="3.40.50.150">
    <property type="entry name" value="Vaccinia Virus protein VP39"/>
    <property type="match status" value="1"/>
</dbReference>
<organism evidence="1 2">
    <name type="scientific">Roseomonas fluvialis</name>
    <dbReference type="NCBI Taxonomy" id="1750527"/>
    <lineage>
        <taxon>Bacteria</taxon>
        <taxon>Pseudomonadati</taxon>
        <taxon>Pseudomonadota</taxon>
        <taxon>Alphaproteobacteria</taxon>
        <taxon>Acetobacterales</taxon>
        <taxon>Roseomonadaceae</taxon>
        <taxon>Roseomonas</taxon>
    </lineage>
</organism>
<dbReference type="Proteomes" id="UP000831327">
    <property type="component" value="Chromosome"/>
</dbReference>
<dbReference type="Pfam" id="PF13578">
    <property type="entry name" value="Methyltransf_24"/>
    <property type="match status" value="1"/>
</dbReference>
<evidence type="ECO:0000313" key="1">
    <source>
        <dbReference type="EMBL" id="BDG70906.1"/>
    </source>
</evidence>
<evidence type="ECO:0008006" key="3">
    <source>
        <dbReference type="Google" id="ProtNLM"/>
    </source>
</evidence>